<dbReference type="InterPro" id="IPR036390">
    <property type="entry name" value="WH_DNA-bd_sf"/>
</dbReference>
<dbReference type="InterPro" id="IPR011711">
    <property type="entry name" value="GntR_C"/>
</dbReference>
<dbReference type="GO" id="GO:0003700">
    <property type="term" value="F:DNA-binding transcription factor activity"/>
    <property type="evidence" value="ECO:0007669"/>
    <property type="project" value="InterPro"/>
</dbReference>
<dbReference type="OrthoDB" id="8638122at2"/>
<keyword evidence="7" id="KW-1185">Reference proteome</keyword>
<evidence type="ECO:0000313" key="8">
    <source>
        <dbReference type="Proteomes" id="UP000251571"/>
    </source>
</evidence>
<accession>A0A2Y9APJ6</accession>
<keyword evidence="1" id="KW-0805">Transcription regulation</keyword>
<evidence type="ECO:0000256" key="3">
    <source>
        <dbReference type="ARBA" id="ARBA00023163"/>
    </source>
</evidence>
<keyword evidence="2 6" id="KW-0238">DNA-binding</keyword>
<evidence type="ECO:0000256" key="1">
    <source>
        <dbReference type="ARBA" id="ARBA00023015"/>
    </source>
</evidence>
<dbReference type="Proteomes" id="UP000245839">
    <property type="component" value="Unassembled WGS sequence"/>
</dbReference>
<dbReference type="Pfam" id="PF00392">
    <property type="entry name" value="GntR"/>
    <property type="match status" value="1"/>
</dbReference>
<dbReference type="InterPro" id="IPR036388">
    <property type="entry name" value="WH-like_DNA-bd_sf"/>
</dbReference>
<dbReference type="SUPFAM" id="SSF46785">
    <property type="entry name" value="Winged helix' DNA-binding domain"/>
    <property type="match status" value="1"/>
</dbReference>
<dbReference type="PANTHER" id="PTHR43537">
    <property type="entry name" value="TRANSCRIPTIONAL REGULATOR, GNTR FAMILY"/>
    <property type="match status" value="1"/>
</dbReference>
<dbReference type="Gene3D" id="1.20.120.530">
    <property type="entry name" value="GntR ligand-binding domain-like"/>
    <property type="match status" value="1"/>
</dbReference>
<dbReference type="InterPro" id="IPR000524">
    <property type="entry name" value="Tscrpt_reg_HTH_GntR"/>
</dbReference>
<protein>
    <submittedName>
        <fullName evidence="5">DNA-binding GntR family transcriptional regulator</fullName>
    </submittedName>
    <submittedName>
        <fullName evidence="6">DNA-binding transcriptional regulator, GntR family</fullName>
    </submittedName>
</protein>
<proteinExistence type="predicted"/>
<organism evidence="6 8">
    <name type="scientific">Jannaschia seohaensis</name>
    <dbReference type="NCBI Taxonomy" id="475081"/>
    <lineage>
        <taxon>Bacteria</taxon>
        <taxon>Pseudomonadati</taxon>
        <taxon>Pseudomonadota</taxon>
        <taxon>Alphaproteobacteria</taxon>
        <taxon>Rhodobacterales</taxon>
        <taxon>Roseobacteraceae</taxon>
        <taxon>Jannaschia</taxon>
    </lineage>
</organism>
<dbReference type="SUPFAM" id="SSF48008">
    <property type="entry name" value="GntR ligand-binding domain-like"/>
    <property type="match status" value="1"/>
</dbReference>
<evidence type="ECO:0000259" key="4">
    <source>
        <dbReference type="SMART" id="SM00895"/>
    </source>
</evidence>
<keyword evidence="3" id="KW-0804">Transcription</keyword>
<dbReference type="RefSeq" id="WP_146204830.1">
    <property type="nucleotide sequence ID" value="NZ_QGDJ01000003.1"/>
</dbReference>
<evidence type="ECO:0000256" key="2">
    <source>
        <dbReference type="ARBA" id="ARBA00023125"/>
    </source>
</evidence>
<sequence length="229" mass="25875">MTAQRKERAGPAALKAHEIADVIEDDVIFGLLRPHEELPEDALIARFDAKRHVVRQAIALLIDRRVATKPFNRSARVKDVSPQEVAEIYEIRDILQRAAILRLTFPSPRELDHIEAVRQAHARACARSDRREIHRLNDAFHAAIFNHCANRSLARDVARYARMANAVRSFGIADPTLRARALRDHAEMVEALKARDRDALAELCSTHIRASLDTWLTQRAPMQPGGLRG</sequence>
<dbReference type="InterPro" id="IPR008920">
    <property type="entry name" value="TF_FadR/GntR_C"/>
</dbReference>
<dbReference type="EMBL" id="UETC01000003">
    <property type="protein sequence ID" value="SSA44357.1"/>
    <property type="molecule type" value="Genomic_DNA"/>
</dbReference>
<dbReference type="Pfam" id="PF07729">
    <property type="entry name" value="FCD"/>
    <property type="match status" value="1"/>
</dbReference>
<dbReference type="Proteomes" id="UP000251571">
    <property type="component" value="Unassembled WGS sequence"/>
</dbReference>
<reference evidence="6 8" key="1">
    <citation type="submission" date="2016-10" db="EMBL/GenBank/DDBJ databases">
        <authorList>
            <person name="Cai Z."/>
        </authorList>
    </citation>
    <scope>NUCLEOTIDE SEQUENCE [LARGE SCALE GENOMIC DNA]</scope>
    <source>
        <strain evidence="6 8">DSM 25227</strain>
    </source>
</reference>
<dbReference type="EMBL" id="QGDJ01000003">
    <property type="protein sequence ID" value="PWJ20320.1"/>
    <property type="molecule type" value="Genomic_DNA"/>
</dbReference>
<evidence type="ECO:0000313" key="6">
    <source>
        <dbReference type="EMBL" id="SSA44357.1"/>
    </source>
</evidence>
<dbReference type="Gene3D" id="1.10.10.10">
    <property type="entry name" value="Winged helix-like DNA-binding domain superfamily/Winged helix DNA-binding domain"/>
    <property type="match status" value="1"/>
</dbReference>
<dbReference type="SMART" id="SM00895">
    <property type="entry name" value="FCD"/>
    <property type="match status" value="1"/>
</dbReference>
<dbReference type="PANTHER" id="PTHR43537:SF49">
    <property type="entry name" value="TRANSCRIPTIONAL REGULATORY PROTEIN"/>
    <property type="match status" value="1"/>
</dbReference>
<gene>
    <name evidence="5" type="ORF">BCF38_103135</name>
    <name evidence="6" type="ORF">SAMN05421539_103135</name>
</gene>
<dbReference type="AlphaFoldDB" id="A0A2Y9APJ6"/>
<dbReference type="GO" id="GO:0003677">
    <property type="term" value="F:DNA binding"/>
    <property type="evidence" value="ECO:0007669"/>
    <property type="project" value="UniProtKB-KW"/>
</dbReference>
<feature type="domain" description="GntR C-terminal" evidence="4">
    <location>
        <begin position="87"/>
        <end position="210"/>
    </location>
</feature>
<name>A0A2Y9APJ6_9RHOB</name>
<evidence type="ECO:0000313" key="5">
    <source>
        <dbReference type="EMBL" id="PWJ20320.1"/>
    </source>
</evidence>
<evidence type="ECO:0000313" key="7">
    <source>
        <dbReference type="Proteomes" id="UP000245839"/>
    </source>
</evidence>
<reference evidence="5 7" key="2">
    <citation type="submission" date="2018-03" db="EMBL/GenBank/DDBJ databases">
        <title>Genomic Encyclopedia of Archaeal and Bacterial Type Strains, Phase II (KMG-II): from individual species to whole genera.</title>
        <authorList>
            <person name="Goeker M."/>
        </authorList>
    </citation>
    <scope>NUCLEOTIDE SEQUENCE [LARGE SCALE GENOMIC DNA]</scope>
    <source>
        <strain evidence="5 7">DSM 25227</strain>
    </source>
</reference>